<feature type="active site" evidence="6">
    <location>
        <position position="182"/>
    </location>
</feature>
<dbReference type="Proteomes" id="UP000245506">
    <property type="component" value="Unassembled WGS sequence"/>
</dbReference>
<evidence type="ECO:0000256" key="7">
    <source>
        <dbReference type="RuleBase" id="RU362042"/>
    </source>
</evidence>
<evidence type="ECO:0000256" key="1">
    <source>
        <dbReference type="ARBA" id="ARBA00000677"/>
    </source>
</evidence>
<keyword evidence="5 7" id="KW-0378">Hydrolase</keyword>
<evidence type="ECO:0000256" key="3">
    <source>
        <dbReference type="ARBA" id="ARBA00013208"/>
    </source>
</evidence>
<comment type="catalytic activity">
    <reaction evidence="1 7">
        <text>Cleavage of hydrophobic, N-terminal signal or leader sequences from secreted and periplasmic proteins.</text>
        <dbReference type="EC" id="3.4.21.89"/>
    </reaction>
</comment>
<comment type="similarity">
    <text evidence="2 7">Belongs to the peptidase S26 family.</text>
</comment>
<keyword evidence="10" id="KW-1185">Reference proteome</keyword>
<keyword evidence="7" id="KW-1133">Transmembrane helix</keyword>
<protein>
    <recommendedName>
        <fullName evidence="4 7">Signal peptidase I</fullName>
        <ecNumber evidence="3 7">3.4.21.89</ecNumber>
    </recommendedName>
</protein>
<comment type="caution">
    <text evidence="9">The sequence shown here is derived from an EMBL/GenBank/DDBJ whole genome shotgun (WGS) entry which is preliminary data.</text>
</comment>
<comment type="subcellular location">
    <subcellularLocation>
        <location evidence="7">Membrane</location>
        <topology evidence="7">Multi-pass membrane protein</topology>
    </subcellularLocation>
</comment>
<feature type="transmembrane region" description="Helical" evidence="7">
    <location>
        <begin position="34"/>
        <end position="53"/>
    </location>
</feature>
<evidence type="ECO:0000259" key="8">
    <source>
        <dbReference type="Pfam" id="PF10502"/>
    </source>
</evidence>
<dbReference type="Pfam" id="PF10502">
    <property type="entry name" value="Peptidase_S26"/>
    <property type="match status" value="1"/>
</dbReference>
<dbReference type="EMBL" id="QGKL01000043">
    <property type="protein sequence ID" value="PWQ93089.1"/>
    <property type="molecule type" value="Genomic_DNA"/>
</dbReference>
<feature type="active site" evidence="6">
    <location>
        <position position="136"/>
    </location>
</feature>
<keyword evidence="7" id="KW-0645">Protease</keyword>
<dbReference type="PRINTS" id="PR00727">
    <property type="entry name" value="LEADERPTASE"/>
</dbReference>
<dbReference type="InterPro" id="IPR036286">
    <property type="entry name" value="LexA/Signal_pep-like_sf"/>
</dbReference>
<dbReference type="InterPro" id="IPR019757">
    <property type="entry name" value="Pept_S26A_signal_pept_1_Lys-AS"/>
</dbReference>
<dbReference type="Gene3D" id="2.10.109.10">
    <property type="entry name" value="Umud Fragment, subunit A"/>
    <property type="match status" value="1"/>
</dbReference>
<dbReference type="SUPFAM" id="SSF51306">
    <property type="entry name" value="LexA/Signal peptidase"/>
    <property type="match status" value="1"/>
</dbReference>
<dbReference type="InterPro" id="IPR019533">
    <property type="entry name" value="Peptidase_S26"/>
</dbReference>
<dbReference type="PANTHER" id="PTHR43390">
    <property type="entry name" value="SIGNAL PEPTIDASE I"/>
    <property type="match status" value="1"/>
</dbReference>
<dbReference type="GO" id="GO:0004252">
    <property type="term" value="F:serine-type endopeptidase activity"/>
    <property type="evidence" value="ECO:0007669"/>
    <property type="project" value="InterPro"/>
</dbReference>
<evidence type="ECO:0000256" key="4">
    <source>
        <dbReference type="ARBA" id="ARBA00019232"/>
    </source>
</evidence>
<evidence type="ECO:0000256" key="2">
    <source>
        <dbReference type="ARBA" id="ARBA00009370"/>
    </source>
</evidence>
<evidence type="ECO:0000313" key="10">
    <source>
        <dbReference type="Proteomes" id="UP000245506"/>
    </source>
</evidence>
<dbReference type="GO" id="GO:0006465">
    <property type="term" value="P:signal peptide processing"/>
    <property type="evidence" value="ECO:0007669"/>
    <property type="project" value="InterPro"/>
</dbReference>
<accession>A0A317C485</accession>
<dbReference type="PROSITE" id="PS00761">
    <property type="entry name" value="SPASE_I_3"/>
    <property type="match status" value="1"/>
</dbReference>
<dbReference type="GO" id="GO:0016020">
    <property type="term" value="C:membrane"/>
    <property type="evidence" value="ECO:0007669"/>
    <property type="project" value="UniProtKB-SubCell"/>
</dbReference>
<organism evidence="9 10">
    <name type="scientific">Leucothrix arctica</name>
    <dbReference type="NCBI Taxonomy" id="1481894"/>
    <lineage>
        <taxon>Bacteria</taxon>
        <taxon>Pseudomonadati</taxon>
        <taxon>Pseudomonadota</taxon>
        <taxon>Gammaproteobacteria</taxon>
        <taxon>Thiotrichales</taxon>
        <taxon>Thiotrichaceae</taxon>
        <taxon>Leucothrix</taxon>
    </lineage>
</organism>
<dbReference type="EC" id="3.4.21.89" evidence="3 7"/>
<gene>
    <name evidence="9" type="primary">lepB</name>
    <name evidence="9" type="ORF">DKT75_20580</name>
</gene>
<dbReference type="OrthoDB" id="5986739at2"/>
<sequence length="300" mass="33670">MKNTTSRNPLMAASMSFILPGFGQLYNGHVNRGLLIFIAFILCSVPLVLWVALSLPTALTLPLVAFTVVVSIGLWLYGIIDAYRSAKKLRNYTLQSWQIPAMYLTIFLVAAFLILPAATNYMRDKQVESFHIPSRSMEPSVLQGDILFTDKSYNCIRCRGSVKRGDIGVFVYPNNRTLYYLKRVIGLPGETIHIENRQVFINGESLSKAVDKVGDKYISVEKSEELEYQVQWSVDDVTTMEPLIVPQGEVFVLGDNRSASNDSRKFGTVPVRDVVGQASQVWFSKGAEGLRWDRFGLVLK</sequence>
<evidence type="ECO:0000256" key="5">
    <source>
        <dbReference type="ARBA" id="ARBA00022801"/>
    </source>
</evidence>
<dbReference type="GO" id="GO:0009003">
    <property type="term" value="F:signal peptidase activity"/>
    <property type="evidence" value="ECO:0007669"/>
    <property type="project" value="UniProtKB-EC"/>
</dbReference>
<evidence type="ECO:0000313" key="9">
    <source>
        <dbReference type="EMBL" id="PWQ93089.1"/>
    </source>
</evidence>
<dbReference type="AlphaFoldDB" id="A0A317C485"/>
<proteinExistence type="inferred from homology"/>
<dbReference type="CDD" id="cd06530">
    <property type="entry name" value="S26_SPase_I"/>
    <property type="match status" value="1"/>
</dbReference>
<dbReference type="RefSeq" id="WP_109826600.1">
    <property type="nucleotide sequence ID" value="NZ_QGKL01000043.1"/>
</dbReference>
<feature type="transmembrane region" description="Helical" evidence="7">
    <location>
        <begin position="59"/>
        <end position="80"/>
    </location>
</feature>
<name>A0A317C485_9GAMM</name>
<evidence type="ECO:0000256" key="6">
    <source>
        <dbReference type="PIRSR" id="PIRSR600223-1"/>
    </source>
</evidence>
<dbReference type="InterPro" id="IPR000223">
    <property type="entry name" value="Pept_S26A_signal_pept_1"/>
</dbReference>
<dbReference type="NCBIfam" id="TIGR02227">
    <property type="entry name" value="sigpep_I_bact"/>
    <property type="match status" value="1"/>
</dbReference>
<dbReference type="PROSITE" id="PS00760">
    <property type="entry name" value="SPASE_I_2"/>
    <property type="match status" value="1"/>
</dbReference>
<reference evidence="9 10" key="1">
    <citation type="submission" date="2018-05" db="EMBL/GenBank/DDBJ databases">
        <title>Leucothrix arctica sp. nov., isolated from Arctic seawater.</title>
        <authorList>
            <person name="Choi A."/>
            <person name="Baek K."/>
        </authorList>
    </citation>
    <scope>NUCLEOTIDE SEQUENCE [LARGE SCALE GENOMIC DNA]</scope>
    <source>
        <strain evidence="9 10">IMCC9719</strain>
    </source>
</reference>
<dbReference type="InterPro" id="IPR019758">
    <property type="entry name" value="Pept_S26A_signal_pept_1_CS"/>
</dbReference>
<keyword evidence="7" id="KW-0472">Membrane</keyword>
<feature type="domain" description="Peptidase S26" evidence="8">
    <location>
        <begin position="109"/>
        <end position="282"/>
    </location>
</feature>
<dbReference type="PANTHER" id="PTHR43390:SF1">
    <property type="entry name" value="CHLOROPLAST PROCESSING PEPTIDASE"/>
    <property type="match status" value="1"/>
</dbReference>
<feature type="transmembrane region" description="Helical" evidence="7">
    <location>
        <begin position="101"/>
        <end position="122"/>
    </location>
</feature>
<keyword evidence="7" id="KW-0812">Transmembrane</keyword>